<protein>
    <submittedName>
        <fullName evidence="3">Uncharacterized protein</fullName>
    </submittedName>
</protein>
<feature type="signal peptide" evidence="1">
    <location>
        <begin position="1"/>
        <end position="22"/>
    </location>
</feature>
<dbReference type="EMBL" id="CADCXU010011665">
    <property type="protein sequence ID" value="CAB0001854.1"/>
    <property type="molecule type" value="Genomic_DNA"/>
</dbReference>
<organism evidence="3 4">
    <name type="scientific">Nesidiocoris tenuis</name>
    <dbReference type="NCBI Taxonomy" id="355587"/>
    <lineage>
        <taxon>Eukaryota</taxon>
        <taxon>Metazoa</taxon>
        <taxon>Ecdysozoa</taxon>
        <taxon>Arthropoda</taxon>
        <taxon>Hexapoda</taxon>
        <taxon>Insecta</taxon>
        <taxon>Pterygota</taxon>
        <taxon>Neoptera</taxon>
        <taxon>Paraneoptera</taxon>
        <taxon>Hemiptera</taxon>
        <taxon>Heteroptera</taxon>
        <taxon>Panheteroptera</taxon>
        <taxon>Cimicomorpha</taxon>
        <taxon>Miridae</taxon>
        <taxon>Dicyphina</taxon>
        <taxon>Nesidiocoris</taxon>
    </lineage>
</organism>
<accession>A0A6H5GEE7</accession>
<feature type="non-terminal residue" evidence="3">
    <location>
        <position position="71"/>
    </location>
</feature>
<name>A0A6H5GEE7_9HEMI</name>
<proteinExistence type="predicted"/>
<reference evidence="3 4" key="1">
    <citation type="submission" date="2020-02" db="EMBL/GenBank/DDBJ databases">
        <authorList>
            <person name="Ferguson B K."/>
        </authorList>
    </citation>
    <scope>NUCLEOTIDE SEQUENCE [LARGE SCALE GENOMIC DNA]</scope>
</reference>
<dbReference type="EMBL" id="CADCXU010011664">
    <property type="protein sequence ID" value="CAB0001853.1"/>
    <property type="molecule type" value="Genomic_DNA"/>
</dbReference>
<dbReference type="Proteomes" id="UP000479000">
    <property type="component" value="Unassembled WGS sequence"/>
</dbReference>
<gene>
    <name evidence="2" type="ORF">NTEN_LOCUS7640</name>
    <name evidence="3" type="ORF">NTEN_LOCUS7641</name>
</gene>
<evidence type="ECO:0000313" key="3">
    <source>
        <dbReference type="EMBL" id="CAB0001854.1"/>
    </source>
</evidence>
<sequence length="71" mass="8164">MRESVTALIVLLLLKIDRFSFSTGTCYKRVMKETEEIQKTIEASSHLQPTDKEVIVLYEEEALPSQSEFVN</sequence>
<dbReference type="AlphaFoldDB" id="A0A6H5GEE7"/>
<keyword evidence="4" id="KW-1185">Reference proteome</keyword>
<keyword evidence="1" id="KW-0732">Signal</keyword>
<feature type="chain" id="PRO_5036175882" evidence="1">
    <location>
        <begin position="23"/>
        <end position="71"/>
    </location>
</feature>
<evidence type="ECO:0000313" key="4">
    <source>
        <dbReference type="Proteomes" id="UP000479000"/>
    </source>
</evidence>
<evidence type="ECO:0000313" key="2">
    <source>
        <dbReference type="EMBL" id="CAB0001853.1"/>
    </source>
</evidence>
<dbReference type="OrthoDB" id="2014905at2759"/>
<evidence type="ECO:0000256" key="1">
    <source>
        <dbReference type="SAM" id="SignalP"/>
    </source>
</evidence>